<evidence type="ECO:0000313" key="2">
    <source>
        <dbReference type="Proteomes" id="UP001610432"/>
    </source>
</evidence>
<dbReference type="EMBL" id="JBFXLQ010000012">
    <property type="protein sequence ID" value="KAL2868847.1"/>
    <property type="molecule type" value="Genomic_DNA"/>
</dbReference>
<evidence type="ECO:0000313" key="1">
    <source>
        <dbReference type="EMBL" id="KAL2868847.1"/>
    </source>
</evidence>
<protein>
    <submittedName>
        <fullName evidence="1">Uncharacterized protein</fullName>
    </submittedName>
</protein>
<name>A0ABR4LWR1_9EURO</name>
<keyword evidence="2" id="KW-1185">Reference proteome</keyword>
<dbReference type="Proteomes" id="UP001610432">
    <property type="component" value="Unassembled WGS sequence"/>
</dbReference>
<dbReference type="RefSeq" id="XP_070887826.1">
    <property type="nucleotide sequence ID" value="XM_071034925.1"/>
</dbReference>
<accession>A0ABR4LWR1</accession>
<dbReference type="GeneID" id="98149997"/>
<reference evidence="1 2" key="1">
    <citation type="submission" date="2024-07" db="EMBL/GenBank/DDBJ databases">
        <title>Section-level genome sequencing and comparative genomics of Aspergillus sections Usti and Cavernicolus.</title>
        <authorList>
            <consortium name="Lawrence Berkeley National Laboratory"/>
            <person name="Nybo J.L."/>
            <person name="Vesth T.C."/>
            <person name="Theobald S."/>
            <person name="Frisvad J.C."/>
            <person name="Larsen T.O."/>
            <person name="Kjaerboelling I."/>
            <person name="Rothschild-Mancinelli K."/>
            <person name="Lyhne E.K."/>
            <person name="Kogle M.E."/>
            <person name="Barry K."/>
            <person name="Clum A."/>
            <person name="Na H."/>
            <person name="Ledsgaard L."/>
            <person name="Lin J."/>
            <person name="Lipzen A."/>
            <person name="Kuo A."/>
            <person name="Riley R."/>
            <person name="Mondo S."/>
            <person name="Labutti K."/>
            <person name="Haridas S."/>
            <person name="Pangalinan J."/>
            <person name="Salamov A.A."/>
            <person name="Simmons B.A."/>
            <person name="Magnuson J.K."/>
            <person name="Chen J."/>
            <person name="Drula E."/>
            <person name="Henrissat B."/>
            <person name="Wiebenga A."/>
            <person name="Lubbers R.J."/>
            <person name="Gomes A.C."/>
            <person name="Macurrencykelacurrency M.R."/>
            <person name="Stajich J."/>
            <person name="Grigoriev I.V."/>
            <person name="Mortensen U.H."/>
            <person name="De Vries R.P."/>
            <person name="Baker S.E."/>
            <person name="Andersen M.R."/>
        </authorList>
    </citation>
    <scope>NUCLEOTIDE SEQUENCE [LARGE SCALE GENOMIC DNA]</scope>
    <source>
        <strain evidence="1 2">CBS 449.75</strain>
    </source>
</reference>
<organism evidence="1 2">
    <name type="scientific">Aspergillus lucknowensis</name>
    <dbReference type="NCBI Taxonomy" id="176173"/>
    <lineage>
        <taxon>Eukaryota</taxon>
        <taxon>Fungi</taxon>
        <taxon>Dikarya</taxon>
        <taxon>Ascomycota</taxon>
        <taxon>Pezizomycotina</taxon>
        <taxon>Eurotiomycetes</taxon>
        <taxon>Eurotiomycetidae</taxon>
        <taxon>Eurotiales</taxon>
        <taxon>Aspergillaceae</taxon>
        <taxon>Aspergillus</taxon>
        <taxon>Aspergillus subgen. Nidulantes</taxon>
    </lineage>
</organism>
<comment type="caution">
    <text evidence="1">The sequence shown here is derived from an EMBL/GenBank/DDBJ whole genome shotgun (WGS) entry which is preliminary data.</text>
</comment>
<sequence>MLALRFSMMKADSEGGAQMIFEVALMQDRRRPNCGESFQVPTRHPGFQARSPGPSHLSPASRLLNVDGLPSKFDFFFLWRIAARGITNTGIPSEKSSDGIDS</sequence>
<proteinExistence type="predicted"/>
<gene>
    <name evidence="1" type="ORF">BJX67DRAFT_39675</name>
</gene>